<dbReference type="PRINTS" id="PR00036">
    <property type="entry name" value="HTHLACI"/>
</dbReference>
<evidence type="ECO:0000256" key="1">
    <source>
        <dbReference type="ARBA" id="ARBA00022491"/>
    </source>
</evidence>
<dbReference type="PANTHER" id="PTHR30146:SF148">
    <property type="entry name" value="HTH-TYPE TRANSCRIPTIONAL REPRESSOR PURR-RELATED"/>
    <property type="match status" value="1"/>
</dbReference>
<dbReference type="InterPro" id="IPR046335">
    <property type="entry name" value="LacI/GalR-like_sensor"/>
</dbReference>
<protein>
    <submittedName>
        <fullName evidence="6">LacI family transcriptional regulator</fullName>
    </submittedName>
</protein>
<dbReference type="AlphaFoldDB" id="A0A2T7UM55"/>
<keyword evidence="4" id="KW-0804">Transcription</keyword>
<name>A0A2T7UM55_9RHOB</name>
<dbReference type="Gene3D" id="3.40.50.2300">
    <property type="match status" value="2"/>
</dbReference>
<evidence type="ECO:0000313" key="6">
    <source>
        <dbReference type="EMBL" id="PVE45783.1"/>
    </source>
</evidence>
<dbReference type="PROSITE" id="PS50932">
    <property type="entry name" value="HTH_LACI_2"/>
    <property type="match status" value="1"/>
</dbReference>
<dbReference type="Pfam" id="PF13377">
    <property type="entry name" value="Peripla_BP_3"/>
    <property type="match status" value="1"/>
</dbReference>
<dbReference type="CDD" id="cd01392">
    <property type="entry name" value="HTH_LacI"/>
    <property type="match status" value="1"/>
</dbReference>
<organism evidence="6 7">
    <name type="scientific">Pararhodobacter aggregans</name>
    <dbReference type="NCBI Taxonomy" id="404875"/>
    <lineage>
        <taxon>Bacteria</taxon>
        <taxon>Pseudomonadati</taxon>
        <taxon>Pseudomonadota</taxon>
        <taxon>Alphaproteobacteria</taxon>
        <taxon>Rhodobacterales</taxon>
        <taxon>Paracoccaceae</taxon>
        <taxon>Pararhodobacter</taxon>
    </lineage>
</organism>
<dbReference type="SMART" id="SM00354">
    <property type="entry name" value="HTH_LACI"/>
    <property type="match status" value="1"/>
</dbReference>
<dbReference type="GO" id="GO:0000976">
    <property type="term" value="F:transcription cis-regulatory region binding"/>
    <property type="evidence" value="ECO:0007669"/>
    <property type="project" value="TreeGrafter"/>
</dbReference>
<dbReference type="InterPro" id="IPR000843">
    <property type="entry name" value="HTH_LacI"/>
</dbReference>
<keyword evidence="1" id="KW-0678">Repressor</keyword>
<dbReference type="SUPFAM" id="SSF53822">
    <property type="entry name" value="Periplasmic binding protein-like I"/>
    <property type="match status" value="1"/>
</dbReference>
<dbReference type="PANTHER" id="PTHR30146">
    <property type="entry name" value="LACI-RELATED TRANSCRIPTIONAL REPRESSOR"/>
    <property type="match status" value="1"/>
</dbReference>
<gene>
    <name evidence="6" type="ORF">DDE23_19970</name>
</gene>
<evidence type="ECO:0000259" key="5">
    <source>
        <dbReference type="PROSITE" id="PS50932"/>
    </source>
</evidence>
<dbReference type="GO" id="GO:0003700">
    <property type="term" value="F:DNA-binding transcription factor activity"/>
    <property type="evidence" value="ECO:0007669"/>
    <property type="project" value="TreeGrafter"/>
</dbReference>
<dbReference type="PROSITE" id="PS00356">
    <property type="entry name" value="HTH_LACI_1"/>
    <property type="match status" value="1"/>
</dbReference>
<dbReference type="InterPro" id="IPR028082">
    <property type="entry name" value="Peripla_BP_I"/>
</dbReference>
<evidence type="ECO:0000256" key="2">
    <source>
        <dbReference type="ARBA" id="ARBA00023015"/>
    </source>
</evidence>
<dbReference type="SUPFAM" id="SSF47413">
    <property type="entry name" value="lambda repressor-like DNA-binding domains"/>
    <property type="match status" value="1"/>
</dbReference>
<dbReference type="Pfam" id="PF00356">
    <property type="entry name" value="LacI"/>
    <property type="match status" value="1"/>
</dbReference>
<comment type="caution">
    <text evidence="6">The sequence shown here is derived from an EMBL/GenBank/DDBJ whole genome shotgun (WGS) entry which is preliminary data.</text>
</comment>
<reference evidence="6 7" key="1">
    <citation type="journal article" date="2011" name="Syst. Appl. Microbiol.">
        <title>Defluviimonas denitrificans gen. nov., sp. nov., and Pararhodobacter aggregans gen. nov., sp. nov., non-phototrophic Rhodobacteraceae from the biofilter of a marine aquaculture.</title>
        <authorList>
            <person name="Foesel B.U."/>
            <person name="Drake H.L."/>
            <person name="Schramm A."/>
        </authorList>
    </citation>
    <scope>NUCLEOTIDE SEQUENCE [LARGE SCALE GENOMIC DNA]</scope>
    <source>
        <strain evidence="6 7">D1-19</strain>
    </source>
</reference>
<dbReference type="Proteomes" id="UP000244810">
    <property type="component" value="Unassembled WGS sequence"/>
</dbReference>
<evidence type="ECO:0000256" key="3">
    <source>
        <dbReference type="ARBA" id="ARBA00023125"/>
    </source>
</evidence>
<dbReference type="OrthoDB" id="234496at2"/>
<accession>A0A2T7UM55</accession>
<dbReference type="InterPro" id="IPR010982">
    <property type="entry name" value="Lambda_DNA-bd_dom_sf"/>
</dbReference>
<evidence type="ECO:0000313" key="7">
    <source>
        <dbReference type="Proteomes" id="UP000244810"/>
    </source>
</evidence>
<proteinExistence type="predicted"/>
<sequence>MRSDRTPTMKDVARRANVSLGTVSRIVNSNATVAPELRRHVEAVIRELGYRPNVSARTMRTRRTHAIGIIVTDLRQPVAATLVAQASEIARRHGFAPIVGDFQNDAAAEERLLSFMAERSVDGLVLTISSDEDAALLDRLEAMGIPVVLWERDTGGRFPSVRTDHRAGARMAAEALRRRGRKRVLLIAGHEHTWTGREQVAGMRDGLGSGARLEVVHTGRFDPATFRAALQAEDPVDAVVANVHDIPAVLGAVEEAGLACPGDLSVISIGDDPFLSICRPAVSAVVLPSRRVASEAAELLLQRLDPKARSAPAPAFPLAPGFIDRKSV</sequence>
<keyword evidence="2" id="KW-0805">Transcription regulation</keyword>
<dbReference type="EMBL" id="QDDR01000012">
    <property type="protein sequence ID" value="PVE45783.1"/>
    <property type="molecule type" value="Genomic_DNA"/>
</dbReference>
<feature type="domain" description="HTH lacI-type" evidence="5">
    <location>
        <begin position="7"/>
        <end position="61"/>
    </location>
</feature>
<keyword evidence="7" id="KW-1185">Reference proteome</keyword>
<dbReference type="Gene3D" id="1.10.260.40">
    <property type="entry name" value="lambda repressor-like DNA-binding domains"/>
    <property type="match status" value="1"/>
</dbReference>
<evidence type="ECO:0000256" key="4">
    <source>
        <dbReference type="ARBA" id="ARBA00023163"/>
    </source>
</evidence>
<keyword evidence="3" id="KW-0238">DNA-binding</keyword>